<keyword evidence="3" id="KW-1185">Reference proteome</keyword>
<proteinExistence type="predicted"/>
<feature type="transmembrane region" description="Helical" evidence="1">
    <location>
        <begin position="360"/>
        <end position="382"/>
    </location>
</feature>
<keyword evidence="1" id="KW-0812">Transmembrane</keyword>
<comment type="caution">
    <text evidence="2">The sequence shown here is derived from an EMBL/GenBank/DDBJ whole genome shotgun (WGS) entry which is preliminary data.</text>
</comment>
<evidence type="ECO:0000313" key="3">
    <source>
        <dbReference type="Proteomes" id="UP001500218"/>
    </source>
</evidence>
<name>A0ABN2MCA4_9ACTN</name>
<protein>
    <submittedName>
        <fullName evidence="2">Uncharacterized protein</fullName>
    </submittedName>
</protein>
<gene>
    <name evidence="2" type="ORF">GCM10009682_44010</name>
</gene>
<accession>A0ABN2MCA4</accession>
<reference evidence="2 3" key="1">
    <citation type="journal article" date="2019" name="Int. J. Syst. Evol. Microbiol.">
        <title>The Global Catalogue of Microorganisms (GCM) 10K type strain sequencing project: providing services to taxonomists for standard genome sequencing and annotation.</title>
        <authorList>
            <consortium name="The Broad Institute Genomics Platform"/>
            <consortium name="The Broad Institute Genome Sequencing Center for Infectious Disease"/>
            <person name="Wu L."/>
            <person name="Ma J."/>
        </authorList>
    </citation>
    <scope>NUCLEOTIDE SEQUENCE [LARGE SCALE GENOMIC DNA]</scope>
    <source>
        <strain evidence="2 3">JCM 13250</strain>
    </source>
</reference>
<dbReference type="Proteomes" id="UP001500218">
    <property type="component" value="Unassembled WGS sequence"/>
</dbReference>
<evidence type="ECO:0000313" key="2">
    <source>
        <dbReference type="EMBL" id="GAA1818540.1"/>
    </source>
</evidence>
<feature type="transmembrane region" description="Helical" evidence="1">
    <location>
        <begin position="402"/>
        <end position="421"/>
    </location>
</feature>
<keyword evidence="1" id="KW-1133">Transmembrane helix</keyword>
<evidence type="ECO:0000256" key="1">
    <source>
        <dbReference type="SAM" id="Phobius"/>
    </source>
</evidence>
<sequence length="431" mass="48646">MGDGGTVTTRIIGIYATKWRHHEPATEDTRPTLELGRLTEFYDFYRDQLPRQLHHEPVARFVLDQPLPDGTLVDVQFWLFALPSDSVVAAVTLDLRLPALDTDAAPTSAALEAFIYAGFTIDGLLLSDHIALRAAATGAEELTLPGETLPLLPERHMIVFAGEPGDPLPTDDVVAQALYRRDPPYRQEFAPVVRPPELNQGRTLGAITPYASLLYGHEDFLRDSIFLSTVQAVGTACRFRQIWHEAHRRVRDFRHNQQREEIGTQQRADMEVLVDHLGNLEFDLTFSVEFPLMRIESFFSALYQAMDLPKQADTLSDMFAQLAGSIRSEIMAIDIREREVAERAARERRDADLRQQRRNALAASTVTIIAVPTTLLVSFFGINASQVDGNRSMFDHHYLGAYVVAIGLALIPAAVWLHPYIPSLWRRRRRR</sequence>
<organism evidence="2 3">
    <name type="scientific">Luedemannella flava</name>
    <dbReference type="NCBI Taxonomy" id="349316"/>
    <lineage>
        <taxon>Bacteria</taxon>
        <taxon>Bacillati</taxon>
        <taxon>Actinomycetota</taxon>
        <taxon>Actinomycetes</taxon>
        <taxon>Micromonosporales</taxon>
        <taxon>Micromonosporaceae</taxon>
        <taxon>Luedemannella</taxon>
    </lineage>
</organism>
<dbReference type="EMBL" id="BAAALT010000156">
    <property type="protein sequence ID" value="GAA1818540.1"/>
    <property type="molecule type" value="Genomic_DNA"/>
</dbReference>
<keyword evidence="1" id="KW-0472">Membrane</keyword>